<comment type="caution">
    <text evidence="2">The sequence shown here is derived from an EMBL/GenBank/DDBJ whole genome shotgun (WGS) entry which is preliminary data.</text>
</comment>
<feature type="domain" description="Aldehyde oxidase/xanthine dehydrogenase a/b hammerhead" evidence="1">
    <location>
        <begin position="22"/>
        <end position="127"/>
    </location>
</feature>
<dbReference type="InterPro" id="IPR037165">
    <property type="entry name" value="AldOxase/xan_DH_Mopterin-bd_sf"/>
</dbReference>
<protein>
    <submittedName>
        <fullName evidence="2">Xanthine dehydrogenase family protein</fullName>
    </submittedName>
</protein>
<dbReference type="InterPro" id="IPR036856">
    <property type="entry name" value="Ald_Oxase/Xan_DH_a/b_sf"/>
</dbReference>
<dbReference type="Gene3D" id="3.90.1170.50">
    <property type="entry name" value="Aldehyde oxidase/xanthine dehydrogenase, a/b hammerhead"/>
    <property type="match status" value="1"/>
</dbReference>
<dbReference type="Pfam" id="PF20256">
    <property type="entry name" value="MoCoBD_2"/>
    <property type="match status" value="1"/>
</dbReference>
<organism evidence="2 3">
    <name type="scientific">Pseudonocardia bannensis</name>
    <dbReference type="NCBI Taxonomy" id="630973"/>
    <lineage>
        <taxon>Bacteria</taxon>
        <taxon>Bacillati</taxon>
        <taxon>Actinomycetota</taxon>
        <taxon>Actinomycetes</taxon>
        <taxon>Pseudonocardiales</taxon>
        <taxon>Pseudonocardiaceae</taxon>
        <taxon>Pseudonocardia</taxon>
    </lineage>
</organism>
<dbReference type="Pfam" id="PF01315">
    <property type="entry name" value="Ald_Xan_dh_C"/>
    <property type="match status" value="1"/>
</dbReference>
<evidence type="ECO:0000259" key="1">
    <source>
        <dbReference type="SMART" id="SM01008"/>
    </source>
</evidence>
<dbReference type="Gene3D" id="3.30.365.10">
    <property type="entry name" value="Aldehyde oxidase/xanthine dehydrogenase, molybdopterin binding domain"/>
    <property type="match status" value="4"/>
</dbReference>
<dbReference type="AlphaFoldDB" id="A0A848DM63"/>
<dbReference type="RefSeq" id="WP_169414507.1">
    <property type="nucleotide sequence ID" value="NZ_JAAXKZ010000083.1"/>
</dbReference>
<evidence type="ECO:0000313" key="3">
    <source>
        <dbReference type="Proteomes" id="UP000586918"/>
    </source>
</evidence>
<dbReference type="GO" id="GO:0016491">
    <property type="term" value="F:oxidoreductase activity"/>
    <property type="evidence" value="ECO:0007669"/>
    <property type="project" value="InterPro"/>
</dbReference>
<name>A0A848DM63_9PSEU</name>
<dbReference type="SUPFAM" id="SSF54665">
    <property type="entry name" value="CO dehydrogenase molybdoprotein N-domain-like"/>
    <property type="match status" value="1"/>
</dbReference>
<dbReference type="Proteomes" id="UP000586918">
    <property type="component" value="Unassembled WGS sequence"/>
</dbReference>
<reference evidence="2 3" key="1">
    <citation type="submission" date="2020-04" db="EMBL/GenBank/DDBJ databases">
        <authorList>
            <person name="Klaysubun C."/>
            <person name="Duangmal K."/>
            <person name="Lipun K."/>
        </authorList>
    </citation>
    <scope>NUCLEOTIDE SEQUENCE [LARGE SCALE GENOMIC DNA]</scope>
    <source>
        <strain evidence="2 3">DSM 45300</strain>
    </source>
</reference>
<dbReference type="SMART" id="SM01008">
    <property type="entry name" value="Ald_Xan_dh_C"/>
    <property type="match status" value="1"/>
</dbReference>
<dbReference type="InterPro" id="IPR008274">
    <property type="entry name" value="AldOxase/xan_DH_MoCoBD1"/>
</dbReference>
<gene>
    <name evidence="2" type="ORF">HF519_19995</name>
</gene>
<dbReference type="EMBL" id="JAAXKZ010000083">
    <property type="protein sequence ID" value="NMH93812.1"/>
    <property type="molecule type" value="Genomic_DNA"/>
</dbReference>
<dbReference type="GO" id="GO:0005506">
    <property type="term" value="F:iron ion binding"/>
    <property type="evidence" value="ECO:0007669"/>
    <property type="project" value="InterPro"/>
</dbReference>
<proteinExistence type="predicted"/>
<dbReference type="InterPro" id="IPR016208">
    <property type="entry name" value="Ald_Oxase/xanthine_DH-like"/>
</dbReference>
<dbReference type="InterPro" id="IPR046867">
    <property type="entry name" value="AldOxase/xan_DH_MoCoBD2"/>
</dbReference>
<accession>A0A848DM63</accession>
<dbReference type="PANTHER" id="PTHR11908:SF157">
    <property type="entry name" value="XANTHINE DEHYDROGENASE SUBUNIT D-RELATED"/>
    <property type="match status" value="1"/>
</dbReference>
<evidence type="ECO:0000313" key="2">
    <source>
        <dbReference type="EMBL" id="NMH93812.1"/>
    </source>
</evidence>
<dbReference type="InterPro" id="IPR000674">
    <property type="entry name" value="Ald_Oxase/Xan_DH_a/b"/>
</dbReference>
<dbReference type="PANTHER" id="PTHR11908">
    <property type="entry name" value="XANTHINE DEHYDROGENASE"/>
    <property type="match status" value="1"/>
</dbReference>
<dbReference type="Pfam" id="PF02738">
    <property type="entry name" value="MoCoBD_1"/>
    <property type="match status" value="1"/>
</dbReference>
<sequence length="767" mass="81014">MTGTTSVLGQRFVRRDGPEKVTGEARYTADLAFTGLLHAKFVYAGRAHARIVAIDTTEAARMPGVHAVLTQADAPLVRYGMFVKDRTLFAHEVVRFEAEIVAAVAADTPERAAAAAAAVRVEYEDLPAVLDVDAALSPAAPVLHPDWLDYRTQDGVLRAPNDCGHMTSVKGDVDAGFAEAELQLTETYCSDMAHAVPIEPHAVVAQWQGEKVTIWTTSQVPFPARAGVAETLQIPQSNVRIVVPHLGGGFGGKCDFHFEAHVALLARATRRPVRLVFSRREEFLATDKVRHAARIELTTGVKRDGTITARRARLLLDSGAYCGDALFATEIGLMMVAGPYRVPNLYAEVHTVYTNRTPAGSVRAPGGPQTCWAVEQHTDELARLVGLDPLEFRRRNLVRAGDTGQTGQRFVSSSAQRCLDRAAELAGWPGTDLAEGEALGVAVGWWFSLSVPSGAYLKLNPDGTGTIITGAQENGSGSVMGLALLAAEELGMRPEAFSILYQDTDAGPFDIGSAGSQTTFNNGRAVMEAAREVREKLLALAAERLEIHQRDLELVDGSVRVKGAPTRSIPLAEIAAGAQLIGSGSGTPPPLPEHDLTGCGGRLGYSAFAAPSFFCHIARVRVDRETGVVSVPEVVAVHEFGRVLNPLGAQGQVEGGVIQSVGMALLEGSQYDGGHQLNPGLLGYKLVTAPDAPTVTVDFLDDAVDQGGPHGAKAVGEPPVVGTPAAIGNAIAAATGTRVRALPMNAERVWTALHRPSAGAVTAGGEA</sequence>
<keyword evidence="3" id="KW-1185">Reference proteome</keyword>
<dbReference type="SUPFAM" id="SSF56003">
    <property type="entry name" value="Molybdenum cofactor-binding domain"/>
    <property type="match status" value="1"/>
</dbReference>